<feature type="compositionally biased region" description="Basic residues" evidence="1">
    <location>
        <begin position="198"/>
        <end position="207"/>
    </location>
</feature>
<dbReference type="AlphaFoldDB" id="A0A8T0Q4Z3"/>
<name>A0A8T0Q4Z3_PANVG</name>
<protein>
    <submittedName>
        <fullName evidence="2">Uncharacterized protein</fullName>
    </submittedName>
</protein>
<evidence type="ECO:0000256" key="1">
    <source>
        <dbReference type="SAM" id="MobiDB-lite"/>
    </source>
</evidence>
<comment type="caution">
    <text evidence="2">The sequence shown here is derived from an EMBL/GenBank/DDBJ whole genome shotgun (WGS) entry which is preliminary data.</text>
</comment>
<dbReference type="EMBL" id="CM029050">
    <property type="protein sequence ID" value="KAG2568950.1"/>
    <property type="molecule type" value="Genomic_DNA"/>
</dbReference>
<reference evidence="2" key="1">
    <citation type="submission" date="2020-05" db="EMBL/GenBank/DDBJ databases">
        <title>WGS assembly of Panicum virgatum.</title>
        <authorList>
            <person name="Lovell J.T."/>
            <person name="Jenkins J."/>
            <person name="Shu S."/>
            <person name="Juenger T.E."/>
            <person name="Schmutz J."/>
        </authorList>
    </citation>
    <scope>NUCLEOTIDE SEQUENCE</scope>
    <source>
        <strain evidence="2">AP13</strain>
    </source>
</reference>
<dbReference type="Proteomes" id="UP000823388">
    <property type="component" value="Chromosome 7N"/>
</dbReference>
<feature type="compositionally biased region" description="Basic and acidic residues" evidence="1">
    <location>
        <begin position="208"/>
        <end position="234"/>
    </location>
</feature>
<organism evidence="2 3">
    <name type="scientific">Panicum virgatum</name>
    <name type="common">Blackwell switchgrass</name>
    <dbReference type="NCBI Taxonomy" id="38727"/>
    <lineage>
        <taxon>Eukaryota</taxon>
        <taxon>Viridiplantae</taxon>
        <taxon>Streptophyta</taxon>
        <taxon>Embryophyta</taxon>
        <taxon>Tracheophyta</taxon>
        <taxon>Spermatophyta</taxon>
        <taxon>Magnoliopsida</taxon>
        <taxon>Liliopsida</taxon>
        <taxon>Poales</taxon>
        <taxon>Poaceae</taxon>
        <taxon>PACMAD clade</taxon>
        <taxon>Panicoideae</taxon>
        <taxon>Panicodae</taxon>
        <taxon>Paniceae</taxon>
        <taxon>Panicinae</taxon>
        <taxon>Panicum</taxon>
        <taxon>Panicum sect. Hiantes</taxon>
    </lineage>
</organism>
<feature type="region of interest" description="Disordered" evidence="1">
    <location>
        <begin position="120"/>
        <end position="269"/>
    </location>
</feature>
<evidence type="ECO:0000313" key="2">
    <source>
        <dbReference type="EMBL" id="KAG2568950.1"/>
    </source>
</evidence>
<feature type="compositionally biased region" description="Basic and acidic residues" evidence="1">
    <location>
        <begin position="122"/>
        <end position="149"/>
    </location>
</feature>
<gene>
    <name evidence="2" type="ORF">PVAP13_7NG364000</name>
</gene>
<proteinExistence type="predicted"/>
<keyword evidence="3" id="KW-1185">Reference proteome</keyword>
<evidence type="ECO:0000313" key="3">
    <source>
        <dbReference type="Proteomes" id="UP000823388"/>
    </source>
</evidence>
<accession>A0A8T0Q4Z3</accession>
<sequence length="345" mass="38868">MVWSATEVRESGGERRAMGKRLGFPVELVMCSTCSGFVIRKEPTAIPDPNEEVVEVLREAEKMRDLMKAVLLHGPLQEKEPAEATKKQWQVLRRRRMIMMETKRCPACSRSLLDMCPSCSRRLSEKPGPDEEDKAAGSKEKKKSSREEGSELMAVLPSQGGKESKKIATEDEAMVANARSVKTTKRSREEGKRSSSGLKKKKKKKKAKTEDKEGKRSSSELKKKKAKSEDKEGSGSKIKAMRSSEMEGSNSKEAETEGSGSAGGNRKTKMVTTRLDKTYIDIFLKDRPHAMPLTYATPNPIINSMFDRKIALYEVDCEFREYLRRQSIIRGYAEVQREVADDEDE</sequence>
<feature type="compositionally biased region" description="Basic and acidic residues" evidence="1">
    <location>
        <begin position="242"/>
        <end position="255"/>
    </location>
</feature>